<dbReference type="GO" id="GO:0008270">
    <property type="term" value="F:zinc ion binding"/>
    <property type="evidence" value="ECO:0007669"/>
    <property type="project" value="TreeGrafter"/>
</dbReference>
<name>A0AAF0E6I6_9BASI</name>
<dbReference type="Gene3D" id="3.20.20.140">
    <property type="entry name" value="Metal-dependent hydrolases"/>
    <property type="match status" value="1"/>
</dbReference>
<dbReference type="EC" id="3.5.4.3" evidence="6"/>
<protein>
    <submittedName>
        <fullName evidence="6">Guanine deaminase</fullName>
        <ecNumber evidence="6">3.5.4.3</ecNumber>
    </submittedName>
</protein>
<reference evidence="6" key="1">
    <citation type="submission" date="2023-03" db="EMBL/GenBank/DDBJ databases">
        <title>Mating type loci evolution in Malassezia.</title>
        <authorList>
            <person name="Coelho M.A."/>
        </authorList>
    </citation>
    <scope>NUCLEOTIDE SEQUENCE</scope>
    <source>
        <strain evidence="6">CBS 7876</strain>
    </source>
</reference>
<dbReference type="AlphaFoldDB" id="A0AAF0E6I6"/>
<dbReference type="Pfam" id="PF01979">
    <property type="entry name" value="Amidohydro_1"/>
    <property type="match status" value="1"/>
</dbReference>
<dbReference type="InterPro" id="IPR011059">
    <property type="entry name" value="Metal-dep_hydrolase_composite"/>
</dbReference>
<dbReference type="SUPFAM" id="SSF51556">
    <property type="entry name" value="Metallo-dependent hydrolases"/>
    <property type="match status" value="1"/>
</dbReference>
<gene>
    <name evidence="6" type="ORF">MOBT1_003177</name>
</gene>
<dbReference type="GO" id="GO:0046098">
    <property type="term" value="P:guanine metabolic process"/>
    <property type="evidence" value="ECO:0007669"/>
    <property type="project" value="TreeGrafter"/>
</dbReference>
<feature type="domain" description="Amidohydrolase-related" evidence="5">
    <location>
        <begin position="3"/>
        <end position="196"/>
    </location>
</feature>
<evidence type="ECO:0000256" key="4">
    <source>
        <dbReference type="ARBA" id="ARBA00022833"/>
    </source>
</evidence>
<accession>A0AAF0E6I6</accession>
<keyword evidence="2" id="KW-0479">Metal-binding</keyword>
<dbReference type="InterPro" id="IPR006680">
    <property type="entry name" value="Amidohydro-rel"/>
</dbReference>
<dbReference type="EMBL" id="CP119941">
    <property type="protein sequence ID" value="WFD04467.1"/>
    <property type="molecule type" value="Genomic_DNA"/>
</dbReference>
<evidence type="ECO:0000259" key="5">
    <source>
        <dbReference type="Pfam" id="PF01979"/>
    </source>
</evidence>
<dbReference type="GO" id="GO:0008892">
    <property type="term" value="F:guanine deaminase activity"/>
    <property type="evidence" value="ECO:0007669"/>
    <property type="project" value="UniProtKB-EC"/>
</dbReference>
<sequence>MRKCKSYADVYDRFRLLSERMILAHAIHLREDEIQLLIERKCGISHCPTSNINLQSGVFRLMEMTQRGLKIGLGSDVSGGYAVGLLPVLREASTVSRTLALQDAKQKPAPLEALYYFATLGGAQVCGLDQRIGKLAPGYDFDALVVNTFPFGDAVVPENPGLFAFDTEPLASQFEKWIFCGDDRNIAAVLVRGEVVSGNLPRVAQAH</sequence>
<evidence type="ECO:0000313" key="7">
    <source>
        <dbReference type="Proteomes" id="UP001214603"/>
    </source>
</evidence>
<organism evidence="6 7">
    <name type="scientific">Malassezia obtusa</name>
    <dbReference type="NCBI Taxonomy" id="76774"/>
    <lineage>
        <taxon>Eukaryota</taxon>
        <taxon>Fungi</taxon>
        <taxon>Dikarya</taxon>
        <taxon>Basidiomycota</taxon>
        <taxon>Ustilaginomycotina</taxon>
        <taxon>Malasseziomycetes</taxon>
        <taxon>Malasseziales</taxon>
        <taxon>Malasseziaceae</taxon>
        <taxon>Malassezia</taxon>
    </lineage>
</organism>
<dbReference type="Proteomes" id="UP001214603">
    <property type="component" value="Chromosome 8"/>
</dbReference>
<dbReference type="Gene3D" id="2.30.40.10">
    <property type="entry name" value="Urease, subunit C, domain 1"/>
    <property type="match status" value="1"/>
</dbReference>
<keyword evidence="4" id="KW-0862">Zinc</keyword>
<keyword evidence="3 6" id="KW-0378">Hydrolase</keyword>
<comment type="cofactor">
    <cofactor evidence="1">
        <name>Zn(2+)</name>
        <dbReference type="ChEBI" id="CHEBI:29105"/>
    </cofactor>
</comment>
<evidence type="ECO:0000256" key="2">
    <source>
        <dbReference type="ARBA" id="ARBA00022723"/>
    </source>
</evidence>
<evidence type="ECO:0000256" key="1">
    <source>
        <dbReference type="ARBA" id="ARBA00001947"/>
    </source>
</evidence>
<proteinExistence type="predicted"/>
<dbReference type="GO" id="GO:0005829">
    <property type="term" value="C:cytosol"/>
    <property type="evidence" value="ECO:0007669"/>
    <property type="project" value="TreeGrafter"/>
</dbReference>
<dbReference type="PANTHER" id="PTHR11271:SF6">
    <property type="entry name" value="GUANINE DEAMINASE"/>
    <property type="match status" value="1"/>
</dbReference>
<evidence type="ECO:0000256" key="3">
    <source>
        <dbReference type="ARBA" id="ARBA00022801"/>
    </source>
</evidence>
<dbReference type="PANTHER" id="PTHR11271">
    <property type="entry name" value="GUANINE DEAMINASE"/>
    <property type="match status" value="1"/>
</dbReference>
<evidence type="ECO:0000313" key="6">
    <source>
        <dbReference type="EMBL" id="WFD04467.1"/>
    </source>
</evidence>
<dbReference type="InterPro" id="IPR051607">
    <property type="entry name" value="Metallo-dep_hydrolases"/>
</dbReference>
<dbReference type="InterPro" id="IPR032466">
    <property type="entry name" value="Metal_Hydrolase"/>
</dbReference>
<keyword evidence="7" id="KW-1185">Reference proteome</keyword>